<sequence length="68" mass="7413">MLLFFGYTTSLKYGKCSAVVYQKALALHGDADPGWCAVGALLAFSKEAEWSVICLESQWTGAFSVMRS</sequence>
<evidence type="ECO:0000313" key="2">
    <source>
        <dbReference type="Proteomes" id="UP001279734"/>
    </source>
</evidence>
<comment type="caution">
    <text evidence="1">The sequence shown here is derived from an EMBL/GenBank/DDBJ whole genome shotgun (WGS) entry which is preliminary data.</text>
</comment>
<gene>
    <name evidence="1" type="ORF">Nepgr_015862</name>
</gene>
<reference evidence="1" key="1">
    <citation type="submission" date="2023-05" db="EMBL/GenBank/DDBJ databases">
        <title>Nepenthes gracilis genome sequencing.</title>
        <authorList>
            <person name="Fukushima K."/>
        </authorList>
    </citation>
    <scope>NUCLEOTIDE SEQUENCE</scope>
    <source>
        <strain evidence="1">SING2019-196</strain>
    </source>
</reference>
<organism evidence="1 2">
    <name type="scientific">Nepenthes gracilis</name>
    <name type="common">Slender pitcher plant</name>
    <dbReference type="NCBI Taxonomy" id="150966"/>
    <lineage>
        <taxon>Eukaryota</taxon>
        <taxon>Viridiplantae</taxon>
        <taxon>Streptophyta</taxon>
        <taxon>Embryophyta</taxon>
        <taxon>Tracheophyta</taxon>
        <taxon>Spermatophyta</taxon>
        <taxon>Magnoliopsida</taxon>
        <taxon>eudicotyledons</taxon>
        <taxon>Gunneridae</taxon>
        <taxon>Pentapetalae</taxon>
        <taxon>Caryophyllales</taxon>
        <taxon>Nepenthaceae</taxon>
        <taxon>Nepenthes</taxon>
    </lineage>
</organism>
<evidence type="ECO:0000313" key="1">
    <source>
        <dbReference type="EMBL" id="GMH14021.1"/>
    </source>
</evidence>
<proteinExistence type="predicted"/>
<accession>A0AAD3SPD5</accession>
<protein>
    <submittedName>
        <fullName evidence="1">Uncharacterized protein</fullName>
    </submittedName>
</protein>
<dbReference type="AlphaFoldDB" id="A0AAD3SPD5"/>
<name>A0AAD3SPD5_NEPGR</name>
<dbReference type="EMBL" id="BSYO01000013">
    <property type="protein sequence ID" value="GMH14021.1"/>
    <property type="molecule type" value="Genomic_DNA"/>
</dbReference>
<dbReference type="Proteomes" id="UP001279734">
    <property type="component" value="Unassembled WGS sequence"/>
</dbReference>
<keyword evidence="2" id="KW-1185">Reference proteome</keyword>